<protein>
    <submittedName>
        <fullName evidence="1">Uncharacterized protein</fullName>
    </submittedName>
</protein>
<organism evidence="1 2">
    <name type="scientific">Entomophthora muscae</name>
    <dbReference type="NCBI Taxonomy" id="34485"/>
    <lineage>
        <taxon>Eukaryota</taxon>
        <taxon>Fungi</taxon>
        <taxon>Fungi incertae sedis</taxon>
        <taxon>Zoopagomycota</taxon>
        <taxon>Entomophthoromycotina</taxon>
        <taxon>Entomophthoromycetes</taxon>
        <taxon>Entomophthorales</taxon>
        <taxon>Entomophthoraceae</taxon>
        <taxon>Entomophthora</taxon>
    </lineage>
</organism>
<evidence type="ECO:0000313" key="2">
    <source>
        <dbReference type="Proteomes" id="UP001165960"/>
    </source>
</evidence>
<sequence>MTLPLTLQPNRLIEPSTATETTSTQLFGVLYITLTGLVDSMMSNSGPWSLLGQSASYIIKLVPILWWKLPTDPVVPRPESPNASFYTWLPDTDTYFTPAITEQTSAATKQIHTATTQKPATTKLLPTANAQTPAAIEQMHTATAQASATLASPT</sequence>
<keyword evidence="2" id="KW-1185">Reference proteome</keyword>
<proteinExistence type="predicted"/>
<reference evidence="1" key="1">
    <citation type="submission" date="2022-04" db="EMBL/GenBank/DDBJ databases">
        <title>Genome of the entomopathogenic fungus Entomophthora muscae.</title>
        <authorList>
            <person name="Elya C."/>
            <person name="Lovett B.R."/>
            <person name="Lee E."/>
            <person name="Macias A.M."/>
            <person name="Hajek A.E."/>
            <person name="De Bivort B.L."/>
            <person name="Kasson M.T."/>
            <person name="De Fine Licht H.H."/>
            <person name="Stajich J.E."/>
        </authorList>
    </citation>
    <scope>NUCLEOTIDE SEQUENCE</scope>
    <source>
        <strain evidence="1">Berkeley</strain>
    </source>
</reference>
<evidence type="ECO:0000313" key="1">
    <source>
        <dbReference type="EMBL" id="KAJ9073117.1"/>
    </source>
</evidence>
<gene>
    <name evidence="1" type="ORF">DSO57_1020006</name>
</gene>
<dbReference type="EMBL" id="QTSX02002932">
    <property type="protein sequence ID" value="KAJ9073117.1"/>
    <property type="molecule type" value="Genomic_DNA"/>
</dbReference>
<comment type="caution">
    <text evidence="1">The sequence shown here is derived from an EMBL/GenBank/DDBJ whole genome shotgun (WGS) entry which is preliminary data.</text>
</comment>
<accession>A0ACC2TEU6</accession>
<name>A0ACC2TEU6_9FUNG</name>
<dbReference type="Proteomes" id="UP001165960">
    <property type="component" value="Unassembled WGS sequence"/>
</dbReference>